<name>A0A6N7IXW1_9FIRM</name>
<dbReference type="Proteomes" id="UP000460257">
    <property type="component" value="Unassembled WGS sequence"/>
</dbReference>
<reference evidence="2" key="1">
    <citation type="journal article" date="2020" name="Appl. Environ. Microbiol.">
        <title>Medium-Chain Fatty Acid Synthesis by 'Candidatus Weimeria bifida' gen. nov., sp. nov., and 'Candidatus Pseudoramibacter fermentans' sp. nov.</title>
        <authorList>
            <person name="Scarborough M.J."/>
            <person name="Myers K.S."/>
            <person name="Donohue T.J."/>
            <person name="Noguera D.R."/>
        </authorList>
    </citation>
    <scope>NUCLEOTIDE SEQUENCE</scope>
    <source>
        <strain evidence="2">LCO1.1</strain>
    </source>
</reference>
<evidence type="ECO:0000313" key="2">
    <source>
        <dbReference type="EMBL" id="MQN00602.1"/>
    </source>
</evidence>
<keyword evidence="3" id="KW-1185">Reference proteome</keyword>
<feature type="transmembrane region" description="Helical" evidence="1">
    <location>
        <begin position="54"/>
        <end position="79"/>
    </location>
</feature>
<evidence type="ECO:0000256" key="1">
    <source>
        <dbReference type="SAM" id="Phobius"/>
    </source>
</evidence>
<dbReference type="EMBL" id="VOGC01000002">
    <property type="protein sequence ID" value="MQN00602.1"/>
    <property type="molecule type" value="Genomic_DNA"/>
</dbReference>
<accession>A0A6N7IXW1</accession>
<evidence type="ECO:0000313" key="3">
    <source>
        <dbReference type="Proteomes" id="UP000460257"/>
    </source>
</evidence>
<organism evidence="2 3">
    <name type="scientific">Candidatus Weimeria bifida</name>
    <dbReference type="NCBI Taxonomy" id="2599074"/>
    <lineage>
        <taxon>Bacteria</taxon>
        <taxon>Bacillati</taxon>
        <taxon>Bacillota</taxon>
        <taxon>Clostridia</taxon>
        <taxon>Lachnospirales</taxon>
        <taxon>Lachnospiraceae</taxon>
        <taxon>Candidatus Weimeria</taxon>
    </lineage>
</organism>
<feature type="transmembrane region" description="Helical" evidence="1">
    <location>
        <begin position="91"/>
        <end position="108"/>
    </location>
</feature>
<protein>
    <submittedName>
        <fullName evidence="2">Uncharacterized protein</fullName>
    </submittedName>
</protein>
<comment type="caution">
    <text evidence="2">The sequence shown here is derived from an EMBL/GenBank/DDBJ whole genome shotgun (WGS) entry which is preliminary data.</text>
</comment>
<keyword evidence="1" id="KW-0812">Transmembrane</keyword>
<proteinExistence type="predicted"/>
<keyword evidence="1" id="KW-1133">Transmembrane helix</keyword>
<feature type="transmembrane region" description="Helical" evidence="1">
    <location>
        <begin position="24"/>
        <end position="48"/>
    </location>
</feature>
<feature type="transmembrane region" description="Helical" evidence="1">
    <location>
        <begin position="128"/>
        <end position="145"/>
    </location>
</feature>
<dbReference type="AlphaFoldDB" id="A0A6N7IXW1"/>
<gene>
    <name evidence="2" type="ORF">FRC54_01175</name>
</gene>
<keyword evidence="1" id="KW-0472">Membrane</keyword>
<sequence length="176" mass="19948">MNKKNFYNSADSVKQCGSAPVPEGFTLGMAILDFIPVIFFIISSFVIAMRFESVLFRIGVFFVILAGILKVLWKFIIVLAHKNIRFFNRQMRYLMPTGFLLAFIALFVDKNRWSFPSVLHFIITPPSLIFFIAGACGIATLAWYARHLNGNDAKANWKEQAINSATQFLIMLGILL</sequence>